<gene>
    <name evidence="1" type="ORF">TM448A01218_0009</name>
    <name evidence="2" type="ORF">TM448B01196_0013</name>
</gene>
<dbReference type="InterPro" id="IPR029063">
    <property type="entry name" value="SAM-dependent_MTases_sf"/>
</dbReference>
<evidence type="ECO:0000313" key="1">
    <source>
        <dbReference type="EMBL" id="QJA49029.1"/>
    </source>
</evidence>
<dbReference type="EMBL" id="MT144114">
    <property type="protein sequence ID" value="QJA49029.1"/>
    <property type="molecule type" value="Genomic_DNA"/>
</dbReference>
<dbReference type="Gene3D" id="3.40.50.150">
    <property type="entry name" value="Vaccinia Virus protein VP39"/>
    <property type="match status" value="1"/>
</dbReference>
<accession>A0A6H1ZNH7</accession>
<sequence>MNCIICNNEVGDSVFRYDKPDKYEEWMGITDVLRGWYKCDCCGFYQSWRNYPLVDLQKIYTEGYRDPKFRGETIRETYEKIMNLPLENSENAERFKWFIHHITQKTGCNVLDIGSGLGVWPDVLDKAGYNVWCMETNKESIDFIRHELKIKCIDELPTYAKFDIITCLHVLEHIEDPKSFLASIKVMMKNESELFIEVPDAVEFRYLEKDNNEFSSDHVWFFDLSTLNRLAESCGFEIIHAYRSYYKERQLSRVLTILKQKRR</sequence>
<evidence type="ECO:0000313" key="2">
    <source>
        <dbReference type="EMBL" id="QJH98123.1"/>
    </source>
</evidence>
<dbReference type="CDD" id="cd02440">
    <property type="entry name" value="AdoMet_MTases"/>
    <property type="match status" value="1"/>
</dbReference>
<dbReference type="GO" id="GO:0032259">
    <property type="term" value="P:methylation"/>
    <property type="evidence" value="ECO:0007669"/>
    <property type="project" value="UniProtKB-KW"/>
</dbReference>
<dbReference type="EMBL" id="MT144717">
    <property type="protein sequence ID" value="QJH98123.1"/>
    <property type="molecule type" value="Genomic_DNA"/>
</dbReference>
<dbReference type="PANTHER" id="PTHR43861">
    <property type="entry name" value="TRANS-ACONITATE 2-METHYLTRANSFERASE-RELATED"/>
    <property type="match status" value="1"/>
</dbReference>
<protein>
    <submittedName>
        <fullName evidence="1">Putative methyltransferase</fullName>
    </submittedName>
</protein>
<dbReference type="PANTHER" id="PTHR43861:SF6">
    <property type="entry name" value="METHYLTRANSFERASE TYPE 11"/>
    <property type="match status" value="1"/>
</dbReference>
<keyword evidence="1" id="KW-0489">Methyltransferase</keyword>
<dbReference type="AlphaFoldDB" id="A0A6H1ZNH7"/>
<proteinExistence type="predicted"/>
<keyword evidence="1" id="KW-0808">Transferase</keyword>
<dbReference type="SUPFAM" id="SSF53335">
    <property type="entry name" value="S-adenosyl-L-methionine-dependent methyltransferases"/>
    <property type="match status" value="1"/>
</dbReference>
<reference evidence="1" key="1">
    <citation type="submission" date="2020-03" db="EMBL/GenBank/DDBJ databases">
        <title>The deep terrestrial virosphere.</title>
        <authorList>
            <person name="Holmfeldt K."/>
            <person name="Nilsson E."/>
            <person name="Simone D."/>
            <person name="Lopez-Fernandez M."/>
            <person name="Wu X."/>
            <person name="de Brujin I."/>
            <person name="Lundin D."/>
            <person name="Andersson A."/>
            <person name="Bertilsson S."/>
            <person name="Dopson M."/>
        </authorList>
    </citation>
    <scope>NUCLEOTIDE SEQUENCE</scope>
    <source>
        <strain evidence="1">TM448A01218</strain>
        <strain evidence="2">TM448B01196</strain>
    </source>
</reference>
<name>A0A6H1ZNH7_9ZZZZ</name>
<dbReference type="GO" id="GO:0008168">
    <property type="term" value="F:methyltransferase activity"/>
    <property type="evidence" value="ECO:0007669"/>
    <property type="project" value="UniProtKB-KW"/>
</dbReference>
<dbReference type="Pfam" id="PF13489">
    <property type="entry name" value="Methyltransf_23"/>
    <property type="match status" value="1"/>
</dbReference>
<organism evidence="1">
    <name type="scientific">viral metagenome</name>
    <dbReference type="NCBI Taxonomy" id="1070528"/>
    <lineage>
        <taxon>unclassified sequences</taxon>
        <taxon>metagenomes</taxon>
        <taxon>organismal metagenomes</taxon>
    </lineage>
</organism>